<evidence type="ECO:0000313" key="1">
    <source>
        <dbReference type="EMBL" id="QPS45454.1"/>
    </source>
</evidence>
<dbReference type="GO" id="GO:0008168">
    <property type="term" value="F:methyltransferase activity"/>
    <property type="evidence" value="ECO:0007669"/>
    <property type="project" value="UniProtKB-KW"/>
</dbReference>
<evidence type="ECO:0000313" key="2">
    <source>
        <dbReference type="Proteomes" id="UP000594943"/>
    </source>
</evidence>
<proteinExistence type="predicted"/>
<sequence length="256" mass="28216">MMDVIEFAGNRATHYKDALSLYPDAWLQDIACMHRFLRPSPGETILEIGGGSGYFSRAIAAALGPSGRLVVTDPSIEQLDALRGMPDSNIRVVQQAADALDLDTRDFDAIWSRGAIHHVPDKTAAFAASARHARPRARFVIYDIFAGTPLARYFDGFIAKSCSTGHEVAFLSEDFARTLCALTGWAEPRFHDVTVPWEFDSRKSIGHFLRLLFSATDAYSDDDCLAAAEAFLSVSTTRTGYALMWPMTVMVTQRLA</sequence>
<reference evidence="1 2" key="1">
    <citation type="submission" date="2020-12" db="EMBL/GenBank/DDBJ databases">
        <title>FDA dAtabase for Regulatory Grade micrObial Sequences (FDA-ARGOS): Supporting development and validation of Infectious Disease Dx tests.</title>
        <authorList>
            <person name="Nelson B."/>
            <person name="Plummer A."/>
            <person name="Tallon L."/>
            <person name="Sadzewicz L."/>
            <person name="Zhao X."/>
            <person name="Boylan J."/>
            <person name="Ott S."/>
            <person name="Bowen H."/>
            <person name="Vavikolanu K."/>
            <person name="Mehta A."/>
            <person name="Aluvathingal J."/>
            <person name="Nadendla S."/>
            <person name="Myers T."/>
            <person name="Yan Y."/>
            <person name="Sichtig H."/>
        </authorList>
    </citation>
    <scope>NUCLEOTIDE SEQUENCE [LARGE SCALE GENOMIC DNA]</scope>
    <source>
        <strain evidence="1 2">FDAARGOS_899</strain>
    </source>
</reference>
<dbReference type="Proteomes" id="UP000594943">
    <property type="component" value="Chromosome 1"/>
</dbReference>
<dbReference type="Gene3D" id="3.40.50.150">
    <property type="entry name" value="Vaccinia Virus protein VP39"/>
    <property type="match status" value="1"/>
</dbReference>
<dbReference type="SUPFAM" id="SSF53335">
    <property type="entry name" value="S-adenosyl-L-methionine-dependent methyltransferases"/>
    <property type="match status" value="1"/>
</dbReference>
<dbReference type="EMBL" id="CP065686">
    <property type="protein sequence ID" value="QPS45454.1"/>
    <property type="molecule type" value="Genomic_DNA"/>
</dbReference>
<accession>A0A7U4SSC5</accession>
<protein>
    <submittedName>
        <fullName evidence="1">Class I SAM-dependent methyltransferase</fullName>
    </submittedName>
</protein>
<dbReference type="InterPro" id="IPR041698">
    <property type="entry name" value="Methyltransf_25"/>
</dbReference>
<organism evidence="1 2">
    <name type="scientific">Burkholderia humptydooensis</name>
    <dbReference type="NCBI Taxonomy" id="430531"/>
    <lineage>
        <taxon>Bacteria</taxon>
        <taxon>Pseudomonadati</taxon>
        <taxon>Pseudomonadota</taxon>
        <taxon>Betaproteobacteria</taxon>
        <taxon>Burkholderiales</taxon>
        <taxon>Burkholderiaceae</taxon>
        <taxon>Burkholderia</taxon>
        <taxon>pseudomallei group</taxon>
    </lineage>
</organism>
<dbReference type="AlphaFoldDB" id="A0A7U4SSC5"/>
<dbReference type="PANTHER" id="PTHR43591:SF24">
    <property type="entry name" value="2-METHOXY-6-POLYPRENYL-1,4-BENZOQUINOL METHYLASE, MITOCHONDRIAL"/>
    <property type="match status" value="1"/>
</dbReference>
<dbReference type="GO" id="GO:0032259">
    <property type="term" value="P:methylation"/>
    <property type="evidence" value="ECO:0007669"/>
    <property type="project" value="UniProtKB-KW"/>
</dbReference>
<gene>
    <name evidence="1" type="ORF">I6G56_10555</name>
</gene>
<keyword evidence="1" id="KW-0489">Methyltransferase</keyword>
<dbReference type="RefSeq" id="WP_006026718.1">
    <property type="nucleotide sequence ID" value="NZ_CM003626.1"/>
</dbReference>
<dbReference type="Pfam" id="PF13649">
    <property type="entry name" value="Methyltransf_25"/>
    <property type="match status" value="1"/>
</dbReference>
<accession>A0A7T2U4P5</accession>
<dbReference type="InterPro" id="IPR029063">
    <property type="entry name" value="SAM-dependent_MTases_sf"/>
</dbReference>
<keyword evidence="1" id="KW-0808">Transferase</keyword>
<dbReference type="CDD" id="cd02440">
    <property type="entry name" value="AdoMet_MTases"/>
    <property type="match status" value="1"/>
</dbReference>
<name>A0A7U4SSC5_9BURK</name>
<dbReference type="PANTHER" id="PTHR43591">
    <property type="entry name" value="METHYLTRANSFERASE"/>
    <property type="match status" value="1"/>
</dbReference>
<dbReference type="KEGG" id="bhg:I6G56_10555"/>